<name>A0ABS7P4F6_9NOCA</name>
<evidence type="ECO:0000313" key="1">
    <source>
        <dbReference type="EMBL" id="MBY6367302.1"/>
    </source>
</evidence>
<gene>
    <name evidence="1" type="ORF">HQ603_11095</name>
</gene>
<reference evidence="1 2" key="1">
    <citation type="submission" date="2020-06" db="EMBL/GenBank/DDBJ databases">
        <title>Taxonomy, biology and ecology of Rhodococcus bacteria occurring in California pistachio and other woody hosts as revealed by genome sequence analyses.</title>
        <authorList>
            <person name="Gai Y."/>
            <person name="Riely B."/>
        </authorList>
    </citation>
    <scope>NUCLEOTIDE SEQUENCE [LARGE SCALE GENOMIC DNA]</scope>
    <source>
        <strain evidence="1 2">BP-281</strain>
    </source>
</reference>
<dbReference type="Gene3D" id="2.40.400.10">
    <property type="entry name" value="Acetoacetate decarboxylase-like"/>
    <property type="match status" value="1"/>
</dbReference>
<dbReference type="InterPro" id="IPR010451">
    <property type="entry name" value="Acetoacetate_decarboxylase"/>
</dbReference>
<proteinExistence type="predicted"/>
<organism evidence="1 2">
    <name type="scientific">Rhodococcoides corynebacterioides</name>
    <dbReference type="NCBI Taxonomy" id="53972"/>
    <lineage>
        <taxon>Bacteria</taxon>
        <taxon>Bacillati</taxon>
        <taxon>Actinomycetota</taxon>
        <taxon>Actinomycetes</taxon>
        <taxon>Mycobacteriales</taxon>
        <taxon>Nocardiaceae</taxon>
        <taxon>Rhodococcoides</taxon>
    </lineage>
</organism>
<sequence length="231" mass="24736">MTELRTADWHFGADGETYPPEPWYLGGTLLVSTFLVPRRDLPSHVVDTVREAAVRPVTVGGRAVVAAAFVRYTSGGVLSYDELIGSVLVRRGGSPMVTIPDIWVDSAQSRTGGRELWSIPKHLGQFRRETSGRRVTAAMTEDGAPVASLDATTGRASLPGSIGIPLTTAQGLDGRRVVSRNRIFPRVRTLDAAWTFAPDGPLGYLAGRRPALSLALTDASIVFGSHVTRSA</sequence>
<protein>
    <submittedName>
        <fullName evidence="1">Acetoacetate decarboxylase family protein</fullName>
    </submittedName>
</protein>
<keyword evidence="2" id="KW-1185">Reference proteome</keyword>
<dbReference type="InterPro" id="IPR023375">
    <property type="entry name" value="ADC_dom_sf"/>
</dbReference>
<dbReference type="EMBL" id="JABUBU010000008">
    <property type="protein sequence ID" value="MBY6367302.1"/>
    <property type="molecule type" value="Genomic_DNA"/>
</dbReference>
<comment type="caution">
    <text evidence="1">The sequence shown here is derived from an EMBL/GenBank/DDBJ whole genome shotgun (WGS) entry which is preliminary data.</text>
</comment>
<dbReference type="SUPFAM" id="SSF160104">
    <property type="entry name" value="Acetoacetate decarboxylase-like"/>
    <property type="match status" value="1"/>
</dbReference>
<evidence type="ECO:0000313" key="2">
    <source>
        <dbReference type="Proteomes" id="UP000825228"/>
    </source>
</evidence>
<dbReference type="Proteomes" id="UP000825228">
    <property type="component" value="Unassembled WGS sequence"/>
</dbReference>
<accession>A0ABS7P4F6</accession>
<dbReference type="RefSeq" id="WP_222684599.1">
    <property type="nucleotide sequence ID" value="NZ_JABUBT010000030.1"/>
</dbReference>
<dbReference type="Pfam" id="PF06314">
    <property type="entry name" value="ADC"/>
    <property type="match status" value="1"/>
</dbReference>